<dbReference type="PROSITE" id="PS50213">
    <property type="entry name" value="FAS1"/>
    <property type="match status" value="1"/>
</dbReference>
<dbReference type="EMBL" id="JH717864">
    <property type="protein sequence ID" value="EWY79497.1"/>
    <property type="molecule type" value="Genomic_DNA"/>
</dbReference>
<dbReference type="SUPFAM" id="SSF82153">
    <property type="entry name" value="FAS1 domain"/>
    <property type="match status" value="1"/>
</dbReference>
<evidence type="ECO:0000259" key="2">
    <source>
        <dbReference type="PROSITE" id="PS50213"/>
    </source>
</evidence>
<feature type="domain" description="FAS1" evidence="2">
    <location>
        <begin position="24"/>
        <end position="171"/>
    </location>
</feature>
<keyword evidence="1" id="KW-0732">Signal</keyword>
<accession>W9HB93</accession>
<evidence type="ECO:0000256" key="1">
    <source>
        <dbReference type="SAM" id="SignalP"/>
    </source>
</evidence>
<dbReference type="Proteomes" id="UP000030753">
    <property type="component" value="Unassembled WGS sequence"/>
</dbReference>
<dbReference type="HOGENOM" id="CLU_1107183_0_0_1"/>
<dbReference type="Pfam" id="PF02469">
    <property type="entry name" value="Fasciclin"/>
    <property type="match status" value="1"/>
</dbReference>
<gene>
    <name evidence="3" type="ORF">FOYG_17362</name>
</gene>
<feature type="signal peptide" evidence="1">
    <location>
        <begin position="1"/>
        <end position="17"/>
    </location>
</feature>
<reference evidence="3 4" key="1">
    <citation type="submission" date="2011-06" db="EMBL/GenBank/DDBJ databases">
        <title>The Genome Sequence of Fusarium oxysporum FOSC 3-a.</title>
        <authorList>
            <consortium name="The Broad Institute Genome Sequencing Platform"/>
            <person name="Ma L.-J."/>
            <person name="Gale L.R."/>
            <person name="Schwartz D.C."/>
            <person name="Zhou S."/>
            <person name="Corby-Kistler H."/>
            <person name="Young S.K."/>
            <person name="Zeng Q."/>
            <person name="Gargeya S."/>
            <person name="Fitzgerald M."/>
            <person name="Haas B."/>
            <person name="Abouelleil A."/>
            <person name="Alvarado L."/>
            <person name="Arachchi H.M."/>
            <person name="Berlin A."/>
            <person name="Brown A."/>
            <person name="Chapman S.B."/>
            <person name="Chen Z."/>
            <person name="Dunbar C."/>
            <person name="Freedman E."/>
            <person name="Gearin G."/>
            <person name="Gellesch M."/>
            <person name="Goldberg J."/>
            <person name="Griggs A."/>
            <person name="Gujja S."/>
            <person name="Heiman D."/>
            <person name="Howarth C."/>
            <person name="Larson L."/>
            <person name="Lui A."/>
            <person name="MacDonald P.J.P."/>
            <person name="Mehta T."/>
            <person name="Montmayeur A."/>
            <person name="Murphy C."/>
            <person name="Neiman D."/>
            <person name="Pearson M."/>
            <person name="Priest M."/>
            <person name="Roberts A."/>
            <person name="Saif S."/>
            <person name="Shea T."/>
            <person name="Shenoy N."/>
            <person name="Sisk P."/>
            <person name="Stolte C."/>
            <person name="Sykes S."/>
            <person name="Wortman J."/>
            <person name="Nusbaum C."/>
            <person name="Birren B."/>
        </authorList>
    </citation>
    <scope>NUCLEOTIDE SEQUENCE [LARGE SCALE GENOMIC DNA]</scope>
    <source>
        <strain evidence="4">FOSC 3-a</strain>
    </source>
</reference>
<evidence type="ECO:0000313" key="3">
    <source>
        <dbReference type="EMBL" id="EWY79497.1"/>
    </source>
</evidence>
<protein>
    <recommendedName>
        <fullName evidence="2">FAS1 domain-containing protein</fullName>
    </recommendedName>
</protein>
<sequence length="251" mass="27812">MKFQTFLYLVLTRSAAAQNGRPSSLSLIDVLSFNNHILSVLNGIPEERPGFATALDRMIGVTILAPSDDAIRSFLNNTTIARMLASDPGAFEAFFSYHVLNGTYFIKDFTETSMFIETMLHNSTFENVTGGQIVEARKDGDARAAENAGRQYVQAVAVKTTVTGSELERYLRLEPQETEDPIEWWMAHQGQFPMVVQPRQVDGDIAEAFDDDGNIGEVAIPEELGQTWRGEAGGDSKWGRRGLVQCWIATL</sequence>
<proteinExistence type="predicted"/>
<dbReference type="Gene3D" id="2.30.180.10">
    <property type="entry name" value="FAS1 domain"/>
    <property type="match status" value="1"/>
</dbReference>
<dbReference type="AlphaFoldDB" id="W9HB93"/>
<name>W9HB93_FUSOX</name>
<organism evidence="3 4">
    <name type="scientific">Fusarium oxysporum NRRL 32931</name>
    <dbReference type="NCBI Taxonomy" id="660029"/>
    <lineage>
        <taxon>Eukaryota</taxon>
        <taxon>Fungi</taxon>
        <taxon>Dikarya</taxon>
        <taxon>Ascomycota</taxon>
        <taxon>Pezizomycotina</taxon>
        <taxon>Sordariomycetes</taxon>
        <taxon>Hypocreomycetidae</taxon>
        <taxon>Hypocreales</taxon>
        <taxon>Nectriaceae</taxon>
        <taxon>Fusarium</taxon>
        <taxon>Fusarium oxysporum species complex</taxon>
    </lineage>
</organism>
<evidence type="ECO:0000313" key="4">
    <source>
        <dbReference type="Proteomes" id="UP000030753"/>
    </source>
</evidence>
<feature type="chain" id="PRO_5004925079" description="FAS1 domain-containing protein" evidence="1">
    <location>
        <begin position="18"/>
        <end position="251"/>
    </location>
</feature>
<dbReference type="InterPro" id="IPR036378">
    <property type="entry name" value="FAS1_dom_sf"/>
</dbReference>
<dbReference type="InterPro" id="IPR000782">
    <property type="entry name" value="FAS1_domain"/>
</dbReference>